<evidence type="ECO:0000256" key="7">
    <source>
        <dbReference type="SAM" id="Phobius"/>
    </source>
</evidence>
<evidence type="ECO:0000256" key="1">
    <source>
        <dbReference type="ARBA" id="ARBA00004141"/>
    </source>
</evidence>
<proteinExistence type="inferred from homology"/>
<dbReference type="AlphaFoldDB" id="A0A1M4UTT9"/>
<evidence type="ECO:0000256" key="3">
    <source>
        <dbReference type="ARBA" id="ARBA00022679"/>
    </source>
</evidence>
<evidence type="ECO:0000256" key="4">
    <source>
        <dbReference type="ARBA" id="ARBA00022692"/>
    </source>
</evidence>
<feature type="transmembrane region" description="Helical" evidence="7">
    <location>
        <begin position="262"/>
        <end position="284"/>
    </location>
</feature>
<dbReference type="GO" id="GO:0016780">
    <property type="term" value="F:phosphotransferase activity, for other substituted phosphate groups"/>
    <property type="evidence" value="ECO:0007669"/>
    <property type="project" value="TreeGrafter"/>
</dbReference>
<feature type="transmembrane region" description="Helical" evidence="7">
    <location>
        <begin position="12"/>
        <end position="32"/>
    </location>
</feature>
<feature type="domain" description="Bacterial sugar transferase" evidence="8">
    <location>
        <begin position="257"/>
        <end position="441"/>
    </location>
</feature>
<dbReference type="InterPro" id="IPR003362">
    <property type="entry name" value="Bact_transf"/>
</dbReference>
<dbReference type="PANTHER" id="PTHR30576">
    <property type="entry name" value="COLANIC BIOSYNTHESIS UDP-GLUCOSE LIPID CARRIER TRANSFERASE"/>
    <property type="match status" value="1"/>
</dbReference>
<keyword evidence="3 9" id="KW-0808">Transferase</keyword>
<dbReference type="RefSeq" id="WP_073192550.1">
    <property type="nucleotide sequence ID" value="NZ_FQTW01000003.1"/>
</dbReference>
<evidence type="ECO:0000256" key="2">
    <source>
        <dbReference type="ARBA" id="ARBA00006464"/>
    </source>
</evidence>
<evidence type="ECO:0000256" key="6">
    <source>
        <dbReference type="ARBA" id="ARBA00023136"/>
    </source>
</evidence>
<keyword evidence="10" id="KW-1185">Reference proteome</keyword>
<keyword evidence="6 7" id="KW-0472">Membrane</keyword>
<dbReference type="PANTHER" id="PTHR30576:SF0">
    <property type="entry name" value="UNDECAPRENYL-PHOSPHATE N-ACETYLGALACTOSAMINYL 1-PHOSPHATE TRANSFERASE-RELATED"/>
    <property type="match status" value="1"/>
</dbReference>
<sequence>MKQRIGRYSGYLRPISYAIDFFIIAFFAYFLQLNLADYGLFFAYLFICWLIFSLKTKFYEVYRFTRVTRILSLIAIQTIVFALVVFAFYGFTDAIKVPNNYLIWFVVAVMSSIGIAKLSVYYLLKRYRKVLGGNFRNTIIIGNSKRSLQLYSFFENNPDYGYKCQKVFQIKEPILREIFSYVIDHDIDEIYASVGQLSDEQVNLLIDFADNNLKVLKFIPDNKDVYSKQIQYDYYGVLPIISLRKIPLDDNVNRIIKRTFDFVFATVVLVGLLSWLTPLLAIIIKIESKGPVFFKQKRNGRNNKEFYCFKYRSMKPNPEADIHQVRKNDRRITAIGRFMRKTSIDELPQFYNVLLGDMSVVGPRPHMVSHTNMYAESIDKFMVRHFVKPGITGLAQVNGYRGEVETEQDIINRVKYDIFYLENWSVLMDSKVIIQTLVNAIKGDKKAY</sequence>
<evidence type="ECO:0000256" key="5">
    <source>
        <dbReference type="ARBA" id="ARBA00022989"/>
    </source>
</evidence>
<comment type="subcellular location">
    <subcellularLocation>
        <location evidence="1">Membrane</location>
        <topology evidence="1">Multi-pass membrane protein</topology>
    </subcellularLocation>
</comment>
<dbReference type="STRING" id="1155689.SAMN05444278_10398"/>
<dbReference type="OrthoDB" id="9808602at2"/>
<evidence type="ECO:0000313" key="9">
    <source>
        <dbReference type="EMBL" id="SHE60010.1"/>
    </source>
</evidence>
<organism evidence="9 10">
    <name type="scientific">Psychroflexus salarius</name>
    <dbReference type="NCBI Taxonomy" id="1155689"/>
    <lineage>
        <taxon>Bacteria</taxon>
        <taxon>Pseudomonadati</taxon>
        <taxon>Bacteroidota</taxon>
        <taxon>Flavobacteriia</taxon>
        <taxon>Flavobacteriales</taxon>
        <taxon>Flavobacteriaceae</taxon>
        <taxon>Psychroflexus</taxon>
    </lineage>
</organism>
<comment type="similarity">
    <text evidence="2">Belongs to the bacterial sugar transferase family.</text>
</comment>
<keyword evidence="4 7" id="KW-0812">Transmembrane</keyword>
<gene>
    <name evidence="9" type="ORF">SAMN05444278_10398</name>
</gene>
<reference evidence="9 10" key="1">
    <citation type="submission" date="2016-11" db="EMBL/GenBank/DDBJ databases">
        <authorList>
            <person name="Jaros S."/>
            <person name="Januszkiewicz K."/>
            <person name="Wedrychowicz H."/>
        </authorList>
    </citation>
    <scope>NUCLEOTIDE SEQUENCE [LARGE SCALE GENOMIC DNA]</scope>
    <source>
        <strain evidence="9 10">DSM 25661</strain>
    </source>
</reference>
<dbReference type="Proteomes" id="UP000184462">
    <property type="component" value="Unassembled WGS sequence"/>
</dbReference>
<dbReference type="GO" id="GO:0016020">
    <property type="term" value="C:membrane"/>
    <property type="evidence" value="ECO:0007669"/>
    <property type="project" value="UniProtKB-SubCell"/>
</dbReference>
<feature type="transmembrane region" description="Helical" evidence="7">
    <location>
        <begin position="38"/>
        <end position="58"/>
    </location>
</feature>
<evidence type="ECO:0000313" key="10">
    <source>
        <dbReference type="Proteomes" id="UP000184462"/>
    </source>
</evidence>
<dbReference type="EMBL" id="FQTW01000003">
    <property type="protein sequence ID" value="SHE60010.1"/>
    <property type="molecule type" value="Genomic_DNA"/>
</dbReference>
<keyword evidence="5 7" id="KW-1133">Transmembrane helix</keyword>
<feature type="transmembrane region" description="Helical" evidence="7">
    <location>
        <begin position="70"/>
        <end position="89"/>
    </location>
</feature>
<feature type="transmembrane region" description="Helical" evidence="7">
    <location>
        <begin position="101"/>
        <end position="124"/>
    </location>
</feature>
<dbReference type="Pfam" id="PF02397">
    <property type="entry name" value="Bac_transf"/>
    <property type="match status" value="1"/>
</dbReference>
<evidence type="ECO:0000259" key="8">
    <source>
        <dbReference type="Pfam" id="PF02397"/>
    </source>
</evidence>
<protein>
    <submittedName>
        <fullName evidence="9">Putative colanic acid biosysnthesis UDP-glucose lipid carrier transferase</fullName>
    </submittedName>
</protein>
<accession>A0A1M4UTT9</accession>
<dbReference type="InterPro" id="IPR017475">
    <property type="entry name" value="EPS_sugar_tfrase"/>
</dbReference>
<dbReference type="NCBIfam" id="TIGR03025">
    <property type="entry name" value="EPS_sugtrans"/>
    <property type="match status" value="1"/>
</dbReference>
<name>A0A1M4UTT9_9FLAO</name>